<sequence>MKGEDIAFKTMNVERIEQRVDLVDYLRVLFFASFLSLLEENMKKFVHPAWRSFASSQTTLTREKRYVPLDVGSFECFNIQINIAFKKPGIIFVTSKYIQLCFAIHFMNIKAYPNPCNRGCATVSCQGDDSQLL</sequence>
<evidence type="ECO:0000313" key="2">
    <source>
        <dbReference type="Proteomes" id="UP000428333"/>
    </source>
</evidence>
<protein>
    <submittedName>
        <fullName evidence="1">Uncharacterized protein</fullName>
    </submittedName>
</protein>
<proteinExistence type="predicted"/>
<gene>
    <name evidence="1" type="ORF">C3L33_15841</name>
</gene>
<keyword evidence="2" id="KW-1185">Reference proteome</keyword>
<name>A0A6A4KWU2_9ERIC</name>
<reference evidence="1 2" key="1">
    <citation type="journal article" date="2019" name="Genome Biol. Evol.">
        <title>The Rhododendron genome and chromosomal organization provide insight into shared whole-genome duplications across the heath family (Ericaceae).</title>
        <authorList>
            <person name="Soza V.L."/>
            <person name="Lindsley D."/>
            <person name="Waalkes A."/>
            <person name="Ramage E."/>
            <person name="Patwardhan R.P."/>
            <person name="Burton J.N."/>
            <person name="Adey A."/>
            <person name="Kumar A."/>
            <person name="Qiu R."/>
            <person name="Shendure J."/>
            <person name="Hall B."/>
        </authorList>
    </citation>
    <scope>NUCLEOTIDE SEQUENCE [LARGE SCALE GENOMIC DNA]</scope>
    <source>
        <strain evidence="1">RSF 1966-606</strain>
    </source>
</reference>
<organism evidence="1 2">
    <name type="scientific">Rhododendron williamsianum</name>
    <dbReference type="NCBI Taxonomy" id="262921"/>
    <lineage>
        <taxon>Eukaryota</taxon>
        <taxon>Viridiplantae</taxon>
        <taxon>Streptophyta</taxon>
        <taxon>Embryophyta</taxon>
        <taxon>Tracheophyta</taxon>
        <taxon>Spermatophyta</taxon>
        <taxon>Magnoliopsida</taxon>
        <taxon>eudicotyledons</taxon>
        <taxon>Gunneridae</taxon>
        <taxon>Pentapetalae</taxon>
        <taxon>asterids</taxon>
        <taxon>Ericales</taxon>
        <taxon>Ericaceae</taxon>
        <taxon>Ericoideae</taxon>
        <taxon>Rhodoreae</taxon>
        <taxon>Rhododendron</taxon>
    </lineage>
</organism>
<dbReference type="EMBL" id="QEFC01002432">
    <property type="protein sequence ID" value="KAE9452256.1"/>
    <property type="molecule type" value="Genomic_DNA"/>
</dbReference>
<dbReference type="Proteomes" id="UP000428333">
    <property type="component" value="Linkage Group LG09"/>
</dbReference>
<dbReference type="AlphaFoldDB" id="A0A6A4KWU2"/>
<evidence type="ECO:0000313" key="1">
    <source>
        <dbReference type="EMBL" id="KAE9452256.1"/>
    </source>
</evidence>
<feature type="non-terminal residue" evidence="1">
    <location>
        <position position="1"/>
    </location>
</feature>
<accession>A0A6A4KWU2</accession>
<comment type="caution">
    <text evidence="1">The sequence shown here is derived from an EMBL/GenBank/DDBJ whole genome shotgun (WGS) entry which is preliminary data.</text>
</comment>